<feature type="region of interest" description="Disordered" evidence="1">
    <location>
        <begin position="54"/>
        <end position="89"/>
    </location>
</feature>
<reference evidence="2 3" key="1">
    <citation type="submission" date="2020-12" db="EMBL/GenBank/DDBJ databases">
        <title>Oil enriched cultivation method for isolating marine PHA-producing bacteria.</title>
        <authorList>
            <person name="Zheng W."/>
            <person name="Yu S."/>
            <person name="Huang Y."/>
        </authorList>
    </citation>
    <scope>NUCLEOTIDE SEQUENCE [LARGE SCALE GENOMIC DNA]</scope>
    <source>
        <strain evidence="2 3">SN0-2</strain>
    </source>
</reference>
<evidence type="ECO:0000313" key="2">
    <source>
        <dbReference type="EMBL" id="MBN8431066.1"/>
    </source>
</evidence>
<feature type="compositionally biased region" description="Acidic residues" evidence="1">
    <location>
        <begin position="76"/>
        <end position="89"/>
    </location>
</feature>
<protein>
    <recommendedName>
        <fullName evidence="4">Secreted protein</fullName>
    </recommendedName>
</protein>
<dbReference type="RefSeq" id="WP_207001488.1">
    <property type="nucleotide sequence ID" value="NZ_JAEKJR010000002.1"/>
</dbReference>
<name>A0ABS3E6Y4_9GAMM</name>
<evidence type="ECO:0008006" key="4">
    <source>
        <dbReference type="Google" id="ProtNLM"/>
    </source>
</evidence>
<sequence length="89" mass="9737">MAIHPDLPGGCDSRLRGTALALMLLVLPSAIAEEPLDEEFLMFLSDWSDDTGEFIAPSDVEDTWTEDVLPQPAVETETDAQSEEGEQDD</sequence>
<organism evidence="2 3">
    <name type="scientific">Microbulbifer salipaludis</name>
    <dbReference type="NCBI Taxonomy" id="187980"/>
    <lineage>
        <taxon>Bacteria</taxon>
        <taxon>Pseudomonadati</taxon>
        <taxon>Pseudomonadota</taxon>
        <taxon>Gammaproteobacteria</taxon>
        <taxon>Cellvibrionales</taxon>
        <taxon>Microbulbiferaceae</taxon>
        <taxon>Microbulbifer</taxon>
    </lineage>
</organism>
<dbReference type="EMBL" id="JAEKJR010000002">
    <property type="protein sequence ID" value="MBN8431066.1"/>
    <property type="molecule type" value="Genomic_DNA"/>
</dbReference>
<dbReference type="Proteomes" id="UP000664293">
    <property type="component" value="Unassembled WGS sequence"/>
</dbReference>
<comment type="caution">
    <text evidence="2">The sequence shown here is derived from an EMBL/GenBank/DDBJ whole genome shotgun (WGS) entry which is preliminary data.</text>
</comment>
<gene>
    <name evidence="2" type="ORF">JF535_09415</name>
</gene>
<keyword evidence="3" id="KW-1185">Reference proteome</keyword>
<proteinExistence type="predicted"/>
<evidence type="ECO:0000313" key="3">
    <source>
        <dbReference type="Proteomes" id="UP000664293"/>
    </source>
</evidence>
<evidence type="ECO:0000256" key="1">
    <source>
        <dbReference type="SAM" id="MobiDB-lite"/>
    </source>
</evidence>
<accession>A0ABS3E6Y4</accession>